<reference evidence="7" key="1">
    <citation type="journal article" date="2015" name="Sci. Rep.">
        <title>Tissue- and time-dependent transcription in Ixodes ricinus salivary glands and midguts when blood feeding on the vertebrate host.</title>
        <authorList>
            <person name="Kotsyfakis M."/>
            <person name="Schwarz A."/>
            <person name="Erhart J."/>
            <person name="Ribeiro J.M."/>
        </authorList>
    </citation>
    <scope>NUCLEOTIDE SEQUENCE</scope>
    <source>
        <tissue evidence="7">Salivary gland and midgut</tissue>
    </source>
</reference>
<evidence type="ECO:0000313" key="7">
    <source>
        <dbReference type="EMBL" id="JAB80782.1"/>
    </source>
</evidence>
<evidence type="ECO:0000256" key="3">
    <source>
        <dbReference type="ARBA" id="ARBA00022989"/>
    </source>
</evidence>
<dbReference type="EMBL" id="GANP01003686">
    <property type="protein sequence ID" value="JAB80782.1"/>
    <property type="molecule type" value="mRNA"/>
</dbReference>
<feature type="transmembrane region" description="Helical" evidence="6">
    <location>
        <begin position="33"/>
        <end position="49"/>
    </location>
</feature>
<organism evidence="7">
    <name type="scientific">Ixodes ricinus</name>
    <name type="common">Common tick</name>
    <name type="synonym">Acarus ricinus</name>
    <dbReference type="NCBI Taxonomy" id="34613"/>
    <lineage>
        <taxon>Eukaryota</taxon>
        <taxon>Metazoa</taxon>
        <taxon>Ecdysozoa</taxon>
        <taxon>Arthropoda</taxon>
        <taxon>Chelicerata</taxon>
        <taxon>Arachnida</taxon>
        <taxon>Acari</taxon>
        <taxon>Parasitiformes</taxon>
        <taxon>Ixodida</taxon>
        <taxon>Ixodoidea</taxon>
        <taxon>Ixodidae</taxon>
        <taxon>Ixodinae</taxon>
        <taxon>Ixodes</taxon>
    </lineage>
</organism>
<evidence type="ECO:0000256" key="1">
    <source>
        <dbReference type="ARBA" id="ARBA00004141"/>
    </source>
</evidence>
<feature type="transmembrane region" description="Helical" evidence="6">
    <location>
        <begin position="56"/>
        <end position="76"/>
    </location>
</feature>
<sequence length="181" mass="19588">MISVPNLQLKAIFLLHLLLSLWPLQERWAPQAYLYYNLVYLLTLAWAIHHKDSEEPVFMALAINLGSIVMDIITLAMSFPSTFTFCAGMAIVLLLFRPISSILLLRIFNERGGRYADLGIPNFGGAVGGGGLGGRGQYDDIDQTTTQSVPKTGLDTGSPGHGYSSGDGLPPSYGAPPYSQP</sequence>
<evidence type="ECO:0000256" key="2">
    <source>
        <dbReference type="ARBA" id="ARBA00022692"/>
    </source>
</evidence>
<dbReference type="GO" id="GO:0005886">
    <property type="term" value="C:plasma membrane"/>
    <property type="evidence" value="ECO:0007669"/>
    <property type="project" value="TreeGrafter"/>
</dbReference>
<dbReference type="Pfam" id="PF06396">
    <property type="entry name" value="AGTRAP"/>
    <property type="match status" value="1"/>
</dbReference>
<keyword evidence="4 6" id="KW-0472">Membrane</keyword>
<feature type="region of interest" description="Disordered" evidence="5">
    <location>
        <begin position="137"/>
        <end position="181"/>
    </location>
</feature>
<dbReference type="InterPro" id="IPR009436">
    <property type="entry name" value="AGTRAP"/>
</dbReference>
<evidence type="ECO:0000256" key="6">
    <source>
        <dbReference type="SAM" id="Phobius"/>
    </source>
</evidence>
<comment type="subcellular location">
    <subcellularLocation>
        <location evidence="1">Membrane</location>
        <topology evidence="1">Multi-pass membrane protein</topology>
    </subcellularLocation>
</comment>
<dbReference type="SMART" id="SM00805">
    <property type="entry name" value="AGTRAP"/>
    <property type="match status" value="1"/>
</dbReference>
<dbReference type="PANTHER" id="PTHR16521">
    <property type="entry name" value="TYPE-1 ANGIOTENSIN II RECEPTOR-ASSOCIATED PROTEIN"/>
    <property type="match status" value="1"/>
</dbReference>
<proteinExistence type="evidence at transcript level"/>
<keyword evidence="2 6" id="KW-0812">Transmembrane</keyword>
<feature type="transmembrane region" description="Helical" evidence="6">
    <location>
        <begin position="82"/>
        <end position="105"/>
    </location>
</feature>
<protein>
    <submittedName>
        <fullName evidence="7">Putative angiotensin ii</fullName>
    </submittedName>
</protein>
<name>V5HWQ2_IXORI</name>
<dbReference type="AlphaFoldDB" id="V5HWQ2"/>
<accession>V5HWQ2</accession>
<dbReference type="GO" id="GO:0038166">
    <property type="term" value="P:angiotensin-activated signaling pathway"/>
    <property type="evidence" value="ECO:0007669"/>
    <property type="project" value="InterPro"/>
</dbReference>
<evidence type="ECO:0000256" key="5">
    <source>
        <dbReference type="SAM" id="MobiDB-lite"/>
    </source>
</evidence>
<evidence type="ECO:0000256" key="4">
    <source>
        <dbReference type="ARBA" id="ARBA00023136"/>
    </source>
</evidence>
<keyword evidence="3 6" id="KW-1133">Transmembrane helix</keyword>
<dbReference type="PANTHER" id="PTHR16521:SF3">
    <property type="entry name" value="TYPE-1 ANGIOTENSIN II RECEPTOR-ASSOCIATED PROTEIN"/>
    <property type="match status" value="1"/>
</dbReference>